<dbReference type="Proteomes" id="UP000325291">
    <property type="component" value="Unassembled WGS sequence"/>
</dbReference>
<dbReference type="SUPFAM" id="SSF51735">
    <property type="entry name" value="NAD(P)-binding Rossmann-fold domains"/>
    <property type="match status" value="1"/>
</dbReference>
<dbReference type="RefSeq" id="WP_111369545.1">
    <property type="nucleotide sequence ID" value="NZ_VINQ01000049.1"/>
</dbReference>
<name>A0A5A9YWU0_9RHOB</name>
<dbReference type="Gene3D" id="3.40.50.720">
    <property type="entry name" value="NAD(P)-binding Rossmann-like Domain"/>
    <property type="match status" value="1"/>
</dbReference>
<dbReference type="InterPro" id="IPR036291">
    <property type="entry name" value="NAD(P)-bd_dom_sf"/>
</dbReference>
<organism evidence="2 3">
    <name type="scientific">Aquicoccus porphyridii</name>
    <dbReference type="NCBI Taxonomy" id="1852029"/>
    <lineage>
        <taxon>Bacteria</taxon>
        <taxon>Pseudomonadati</taxon>
        <taxon>Pseudomonadota</taxon>
        <taxon>Alphaproteobacteria</taxon>
        <taxon>Rhodobacterales</taxon>
        <taxon>Paracoccaceae</taxon>
        <taxon>Aquicoccus</taxon>
    </lineage>
</organism>
<dbReference type="PANTHER" id="PTHR43796:SF2">
    <property type="entry name" value="CARBOXYNORSPERMIDINE SYNTHASE"/>
    <property type="match status" value="1"/>
</dbReference>
<proteinExistence type="predicted"/>
<sequence>MRVLVLGGTGVFGSRLARLLVRDGHQVTIAARNLTAARTLADRLGCEAVQMDRVGDLQALAAHEVLIDAAGPFHTYVTDPYRLPRAAIAAGLHYFDLSDNANFCTGIAMLDAEASAAGLCVISGLSSIPALSSAAVRALTGTSRPRVIDSAILPGNRSPRGLSVMTSILSQVGRPMQVWRGGAWIRTTGWGWSERKNYVLPGGLIRQGWQIDVPDLALFPAHFGADTVLFRAGLELGVMRYGLAAFSLVRRWVPIPVNRPIVRTFKLAADLLAPFGSGRGGMSVMVIVGYERRWWRLLVEDGDGPFIPAVAARALLRRAVLPVGAGPALETITLAEAEAAMADLSVTTERVIEPLVPIFRRVLGPAFNTLPEAIRRTCGFQNYRTAISLNPGQPFQ</sequence>
<dbReference type="Pfam" id="PF03435">
    <property type="entry name" value="Sacchrp_dh_NADP"/>
    <property type="match status" value="1"/>
</dbReference>
<keyword evidence="3" id="KW-1185">Reference proteome</keyword>
<feature type="domain" description="Saccharopine dehydrogenase NADP binding" evidence="1">
    <location>
        <begin position="3"/>
        <end position="115"/>
    </location>
</feature>
<dbReference type="InterPro" id="IPR005097">
    <property type="entry name" value="Sacchrp_dh_NADP-bd"/>
</dbReference>
<protein>
    <submittedName>
        <fullName evidence="2">Saccharopine dehydrogenase</fullName>
    </submittedName>
</protein>
<evidence type="ECO:0000313" key="2">
    <source>
        <dbReference type="EMBL" id="KAA0909433.1"/>
    </source>
</evidence>
<evidence type="ECO:0000259" key="1">
    <source>
        <dbReference type="Pfam" id="PF03435"/>
    </source>
</evidence>
<gene>
    <name evidence="2" type="ORF">FLO80_21585</name>
</gene>
<comment type="caution">
    <text evidence="2">The sequence shown here is derived from an EMBL/GenBank/DDBJ whole genome shotgun (WGS) entry which is preliminary data.</text>
</comment>
<evidence type="ECO:0000313" key="3">
    <source>
        <dbReference type="Proteomes" id="UP000325291"/>
    </source>
</evidence>
<reference evidence="2 3" key="1">
    <citation type="submission" date="2019-07" db="EMBL/GenBank/DDBJ databases">
        <title>Aquicoccus porphyridii gen. nov., sp. nov., isolated from a small marine red alga, Porphyridium marinum.</title>
        <authorList>
            <person name="Liu L."/>
        </authorList>
    </citation>
    <scope>NUCLEOTIDE SEQUENCE [LARGE SCALE GENOMIC DNA]</scope>
    <source>
        <strain evidence="2 3">L1 8-17</strain>
    </source>
</reference>
<accession>A0A5A9YWU0</accession>
<dbReference type="EMBL" id="VINQ01000049">
    <property type="protein sequence ID" value="KAA0909433.1"/>
    <property type="molecule type" value="Genomic_DNA"/>
</dbReference>
<dbReference type="PANTHER" id="PTHR43796">
    <property type="entry name" value="CARBOXYNORSPERMIDINE SYNTHASE"/>
    <property type="match status" value="1"/>
</dbReference>
<dbReference type="AlphaFoldDB" id="A0A5A9YWU0"/>